<dbReference type="PANTHER" id="PTHR31108">
    <property type="entry name" value="TUMOR PROTEIN P63-REGULATED GENE 1-LIKE PROTEIN"/>
    <property type="match status" value="1"/>
</dbReference>
<dbReference type="GO" id="GO:0005737">
    <property type="term" value="C:cytoplasm"/>
    <property type="evidence" value="ECO:0007669"/>
    <property type="project" value="TreeGrafter"/>
</dbReference>
<dbReference type="PANTHER" id="PTHR31108:SF6">
    <property type="entry name" value="TUMOR PROTEIN P63-REGULATED GENE 1 PROTEIN"/>
    <property type="match status" value="1"/>
</dbReference>
<gene>
    <name evidence="3" type="ORF">J0S82_011489</name>
</gene>
<reference evidence="3" key="1">
    <citation type="journal article" date="2021" name="Evol. Appl.">
        <title>The genome of the Pyrenean desman and the effects of bottlenecks and inbreeding on the genomic landscape of an endangered species.</title>
        <authorList>
            <person name="Escoda L."/>
            <person name="Castresana J."/>
        </authorList>
    </citation>
    <scope>NUCLEOTIDE SEQUENCE</scope>
    <source>
        <strain evidence="3">IBE-C5619</strain>
    </source>
</reference>
<dbReference type="Proteomes" id="UP000700334">
    <property type="component" value="Unassembled WGS sequence"/>
</dbReference>
<feature type="domain" description="HSac2" evidence="2">
    <location>
        <begin position="104"/>
        <end position="137"/>
    </location>
</feature>
<evidence type="ECO:0000256" key="1">
    <source>
        <dbReference type="SAM" id="MobiDB-lite"/>
    </source>
</evidence>
<protein>
    <submittedName>
        <fullName evidence="3">Tumor protein p63-regulated gene 1 protein</fullName>
    </submittedName>
</protein>
<dbReference type="InterPro" id="IPR040242">
    <property type="entry name" value="TPRG1-like"/>
</dbReference>
<evidence type="ECO:0000313" key="4">
    <source>
        <dbReference type="Proteomes" id="UP000700334"/>
    </source>
</evidence>
<evidence type="ECO:0000313" key="3">
    <source>
        <dbReference type="EMBL" id="KAG8515826.1"/>
    </source>
</evidence>
<dbReference type="EMBL" id="JAGFMF010011696">
    <property type="protein sequence ID" value="KAG8515826.1"/>
    <property type="molecule type" value="Genomic_DNA"/>
</dbReference>
<dbReference type="AlphaFoldDB" id="A0A8J6DPH3"/>
<evidence type="ECO:0000259" key="2">
    <source>
        <dbReference type="PROSITE" id="PS51791"/>
    </source>
</evidence>
<comment type="caution">
    <text evidence="3">The sequence shown here is derived from an EMBL/GenBank/DDBJ whole genome shotgun (WGS) entry which is preliminary data.</text>
</comment>
<organism evidence="3 4">
    <name type="scientific">Galemys pyrenaicus</name>
    <name type="common">Iberian desman</name>
    <name type="synonym">Pyrenean desman</name>
    <dbReference type="NCBI Taxonomy" id="202257"/>
    <lineage>
        <taxon>Eukaryota</taxon>
        <taxon>Metazoa</taxon>
        <taxon>Chordata</taxon>
        <taxon>Craniata</taxon>
        <taxon>Vertebrata</taxon>
        <taxon>Euteleostomi</taxon>
        <taxon>Mammalia</taxon>
        <taxon>Eutheria</taxon>
        <taxon>Laurasiatheria</taxon>
        <taxon>Eulipotyphla</taxon>
        <taxon>Talpidae</taxon>
        <taxon>Galemys</taxon>
    </lineage>
</organism>
<dbReference type="OrthoDB" id="10012704at2759"/>
<accession>A0A8J6DPH3</accession>
<keyword evidence="4" id="KW-1185">Reference proteome</keyword>
<sequence length="137" mass="15389">MRNRVDCLDLRRFSHMQEVVREDIFTFLAEEMSSIGSFGGFHPVSLKQEGDDQSSETDHLSTEEGGSGKEPGPPISISRQQSVTKSTLYPNPYHHAYISRNYFVTRPGAIETAMEDLKGCITETSGENIQGFWLLTE</sequence>
<dbReference type="InterPro" id="IPR034753">
    <property type="entry name" value="hSac2"/>
</dbReference>
<feature type="region of interest" description="Disordered" evidence="1">
    <location>
        <begin position="40"/>
        <end position="83"/>
    </location>
</feature>
<name>A0A8J6DPH3_GALPY</name>
<proteinExistence type="predicted"/>
<dbReference type="PROSITE" id="PS51791">
    <property type="entry name" value="HSAC2"/>
    <property type="match status" value="1"/>
</dbReference>